<dbReference type="PIRSF" id="PIRSF009320">
    <property type="entry name" value="Nuc_binding_HP_1000"/>
    <property type="match status" value="1"/>
</dbReference>
<organism evidence="2 3">
    <name type="scientific">Rhodoferax ferrireducens</name>
    <dbReference type="NCBI Taxonomy" id="192843"/>
    <lineage>
        <taxon>Bacteria</taxon>
        <taxon>Pseudomonadati</taxon>
        <taxon>Pseudomonadota</taxon>
        <taxon>Betaproteobacteria</taxon>
        <taxon>Burkholderiales</taxon>
        <taxon>Comamonadaceae</taxon>
        <taxon>Rhodoferax</taxon>
    </lineage>
</organism>
<dbReference type="InterPro" id="IPR050678">
    <property type="entry name" value="DNA_Partitioning_ATPase"/>
</dbReference>
<name>A0A1W9KPY9_9BURK</name>
<dbReference type="Pfam" id="PF13614">
    <property type="entry name" value="AAA_31"/>
    <property type="match status" value="1"/>
</dbReference>
<proteinExistence type="predicted"/>
<dbReference type="InterPro" id="IPR027417">
    <property type="entry name" value="P-loop_NTPase"/>
</dbReference>
<feature type="domain" description="AAA" evidence="1">
    <location>
        <begin position="3"/>
        <end position="170"/>
    </location>
</feature>
<evidence type="ECO:0000313" key="3">
    <source>
        <dbReference type="Proteomes" id="UP000192505"/>
    </source>
</evidence>
<evidence type="ECO:0000313" key="2">
    <source>
        <dbReference type="EMBL" id="OQW85904.1"/>
    </source>
</evidence>
<dbReference type="CDD" id="cd02042">
    <property type="entry name" value="ParAB_family"/>
    <property type="match status" value="1"/>
</dbReference>
<comment type="caution">
    <text evidence="2">The sequence shown here is derived from an EMBL/GenBank/DDBJ whole genome shotgun (WGS) entry which is preliminary data.</text>
</comment>
<evidence type="ECO:0000259" key="1">
    <source>
        <dbReference type="Pfam" id="PF13614"/>
    </source>
</evidence>
<reference evidence="2 3" key="1">
    <citation type="submission" date="2017-01" db="EMBL/GenBank/DDBJ databases">
        <title>Novel large sulfur bacteria in the metagenomes of groundwater-fed chemosynthetic microbial mats in the Lake Huron basin.</title>
        <authorList>
            <person name="Sharrar A.M."/>
            <person name="Flood B.E."/>
            <person name="Bailey J.V."/>
            <person name="Jones D.S."/>
            <person name="Biddanda B."/>
            <person name="Ruberg S.A."/>
            <person name="Marcus D.N."/>
            <person name="Dick G.J."/>
        </authorList>
    </citation>
    <scope>NUCLEOTIDE SEQUENCE [LARGE SCALE GENOMIC DNA]</scope>
    <source>
        <strain evidence="2">A7</strain>
    </source>
</reference>
<sequence length="255" mass="27700">MGKILTVAIHKGGTGKTTLVSHLALYARSKKLSVLIIDMDAQGNISAFFNVDSPNAGASALFLEGQEAPMHSIDGEDFKLIPADNGLLGIERLPFESVQLYRQRLRSFAATFDLVILDTPPSMGFSMLAPLIASDFAVAPVIPDAYSIRGVKSLYAKIKAVRSKHNPSLKFLGLVLNRWNSRNSQQVEMVKKFQELLPGQLIAKPLADRSAIANAAYDSKAVWDKPNGGAARVAAVEMLEVMAEIMEKMGMRNKG</sequence>
<dbReference type="SUPFAM" id="SSF52540">
    <property type="entry name" value="P-loop containing nucleoside triphosphate hydrolases"/>
    <property type="match status" value="1"/>
</dbReference>
<dbReference type="AlphaFoldDB" id="A0A1W9KPY9"/>
<protein>
    <recommendedName>
        <fullName evidence="1">AAA domain-containing protein</fullName>
    </recommendedName>
</protein>
<dbReference type="Proteomes" id="UP000192505">
    <property type="component" value="Unassembled WGS sequence"/>
</dbReference>
<dbReference type="InterPro" id="IPR025669">
    <property type="entry name" value="AAA_dom"/>
</dbReference>
<accession>A0A1W9KPY9</accession>
<dbReference type="EMBL" id="MTEI01000030">
    <property type="protein sequence ID" value="OQW85904.1"/>
    <property type="molecule type" value="Genomic_DNA"/>
</dbReference>
<gene>
    <name evidence="2" type="ORF">BWK72_19965</name>
</gene>
<dbReference type="PANTHER" id="PTHR13696:SF99">
    <property type="entry name" value="COBYRINIC ACID AC-DIAMIDE SYNTHASE"/>
    <property type="match status" value="1"/>
</dbReference>
<dbReference type="PANTHER" id="PTHR13696">
    <property type="entry name" value="P-LOOP CONTAINING NUCLEOSIDE TRIPHOSPHATE HYDROLASE"/>
    <property type="match status" value="1"/>
</dbReference>
<dbReference type="Gene3D" id="3.40.50.300">
    <property type="entry name" value="P-loop containing nucleotide triphosphate hydrolases"/>
    <property type="match status" value="1"/>
</dbReference>